<dbReference type="InterPro" id="IPR003593">
    <property type="entry name" value="AAA+_ATPase"/>
</dbReference>
<organism evidence="5">
    <name type="scientific">uncultured Mycobacterium sp</name>
    <dbReference type="NCBI Taxonomy" id="171292"/>
    <lineage>
        <taxon>Bacteria</taxon>
        <taxon>Bacillati</taxon>
        <taxon>Actinomycetota</taxon>
        <taxon>Actinomycetes</taxon>
        <taxon>Mycobacteriales</taxon>
        <taxon>Mycobacteriaceae</taxon>
        <taxon>Mycobacterium</taxon>
        <taxon>environmental samples</taxon>
    </lineage>
</organism>
<dbReference type="InterPro" id="IPR050166">
    <property type="entry name" value="ABC_transporter_ATP-bind"/>
</dbReference>
<keyword evidence="5" id="KW-0378">Hydrolase</keyword>
<dbReference type="Pfam" id="PF00005">
    <property type="entry name" value="ABC_tran"/>
    <property type="match status" value="1"/>
</dbReference>
<dbReference type="InterPro" id="IPR003439">
    <property type="entry name" value="ABC_transporter-like_ATP-bd"/>
</dbReference>
<name>A0A1Y5PLA5_9MYCO</name>
<accession>A0A1Y5PLA5</accession>
<sequence length="264" mass="28316">MTSVASTTLTDSKPQTQVAVRLTGVSKSFRQGRSVVTALDDISLAADGGEFVCIVGASGCGKSTLLSLVAGLDQASSGEVHIGTRRPALMFQEPALFPWLTAARNIEVPLRARGVPKQQRREQVSELLATVRLSEFADARPHQLSGGMRQRVALARALAQEADTLLMDEPFGALDAITRDHLHTELERIVAECGLTVLFVTHNVNEAVRLGDRVLVLSSRPGRVIADLPVPIERPRRANTADVAELAAVITDRLHAVEGGDGQH</sequence>
<dbReference type="PROSITE" id="PS00211">
    <property type="entry name" value="ABC_TRANSPORTER_1"/>
    <property type="match status" value="1"/>
</dbReference>
<dbReference type="InterPro" id="IPR017871">
    <property type="entry name" value="ABC_transporter-like_CS"/>
</dbReference>
<feature type="domain" description="ABC transporter" evidence="4">
    <location>
        <begin position="20"/>
        <end position="244"/>
    </location>
</feature>
<protein>
    <submittedName>
        <fullName evidence="5">Aliphatic sulfonates import ATP-binding protein SsuB 1</fullName>
        <ecNumber evidence="5">3.6.3.-</ecNumber>
    </submittedName>
</protein>
<dbReference type="EC" id="3.6.3.-" evidence="5"/>
<dbReference type="GO" id="GO:0005524">
    <property type="term" value="F:ATP binding"/>
    <property type="evidence" value="ECO:0007669"/>
    <property type="project" value="UniProtKB-KW"/>
</dbReference>
<evidence type="ECO:0000256" key="3">
    <source>
        <dbReference type="ARBA" id="ARBA00022840"/>
    </source>
</evidence>
<evidence type="ECO:0000256" key="2">
    <source>
        <dbReference type="ARBA" id="ARBA00022741"/>
    </source>
</evidence>
<dbReference type="AlphaFoldDB" id="A0A1Y5PLA5"/>
<dbReference type="PANTHER" id="PTHR42788:SF13">
    <property type="entry name" value="ALIPHATIC SULFONATES IMPORT ATP-BINDING PROTEIN SSUB"/>
    <property type="match status" value="1"/>
</dbReference>
<dbReference type="EMBL" id="FLQS01000033">
    <property type="protein sequence ID" value="SBS76941.1"/>
    <property type="molecule type" value="Genomic_DNA"/>
</dbReference>
<keyword evidence="1" id="KW-0813">Transport</keyword>
<dbReference type="CDD" id="cd03293">
    <property type="entry name" value="ABC_NrtD_SsuB_transporters"/>
    <property type="match status" value="1"/>
</dbReference>
<reference evidence="5" key="1">
    <citation type="submission" date="2016-03" db="EMBL/GenBank/DDBJ databases">
        <authorList>
            <person name="Ploux O."/>
        </authorList>
    </citation>
    <scope>NUCLEOTIDE SEQUENCE</scope>
    <source>
        <strain evidence="5">UC10</strain>
    </source>
</reference>
<dbReference type="PROSITE" id="PS50893">
    <property type="entry name" value="ABC_TRANSPORTER_2"/>
    <property type="match status" value="1"/>
</dbReference>
<keyword evidence="2" id="KW-0547">Nucleotide-binding</keyword>
<dbReference type="InterPro" id="IPR027417">
    <property type="entry name" value="P-loop_NTPase"/>
</dbReference>
<keyword evidence="3 5" id="KW-0067">ATP-binding</keyword>
<evidence type="ECO:0000313" key="5">
    <source>
        <dbReference type="EMBL" id="SBS76941.1"/>
    </source>
</evidence>
<evidence type="ECO:0000259" key="4">
    <source>
        <dbReference type="PROSITE" id="PS50893"/>
    </source>
</evidence>
<dbReference type="PANTHER" id="PTHR42788">
    <property type="entry name" value="TAURINE IMPORT ATP-BINDING PROTEIN-RELATED"/>
    <property type="match status" value="1"/>
</dbReference>
<dbReference type="SMART" id="SM00382">
    <property type="entry name" value="AAA"/>
    <property type="match status" value="1"/>
</dbReference>
<gene>
    <name evidence="5" type="primary">ssuB</name>
    <name evidence="5" type="ORF">MHPYR_390007</name>
</gene>
<dbReference type="GO" id="GO:0016887">
    <property type="term" value="F:ATP hydrolysis activity"/>
    <property type="evidence" value="ECO:0007669"/>
    <property type="project" value="InterPro"/>
</dbReference>
<dbReference type="Gene3D" id="3.40.50.300">
    <property type="entry name" value="P-loop containing nucleotide triphosphate hydrolases"/>
    <property type="match status" value="1"/>
</dbReference>
<proteinExistence type="predicted"/>
<dbReference type="SUPFAM" id="SSF52540">
    <property type="entry name" value="P-loop containing nucleoside triphosphate hydrolases"/>
    <property type="match status" value="1"/>
</dbReference>
<evidence type="ECO:0000256" key="1">
    <source>
        <dbReference type="ARBA" id="ARBA00022448"/>
    </source>
</evidence>